<dbReference type="PANTHER" id="PTHR23257:SF958">
    <property type="entry name" value="SERINE_THREONINE-PROTEIN KINASE WNK4"/>
    <property type="match status" value="1"/>
</dbReference>
<dbReference type="GO" id="GO:0007165">
    <property type="term" value="P:signal transduction"/>
    <property type="evidence" value="ECO:0007669"/>
    <property type="project" value="TreeGrafter"/>
</dbReference>
<evidence type="ECO:0000256" key="1">
    <source>
        <dbReference type="SAM" id="MobiDB-lite"/>
    </source>
</evidence>
<feature type="compositionally biased region" description="Gly residues" evidence="1">
    <location>
        <begin position="70"/>
        <end position="79"/>
    </location>
</feature>
<sequence>MKYLSPNKTSPPPPPTEEEEETINYVSKFERGIADLAMEARYLSVLSHENIVTLWFVSEGSLEEVFNCGDEGGGGGNGSGRRRRRSSVKHHGNNDSSSNSNNAEGGRHHHQHGYFLLLDALHETLHQRISHSYIPQVVDTPLRIYQTNKKAYSNNTHIAKVQLAKRLSSLKSIALALQYLHEDCNLIYRDIKPSNIGFHRRYDGGDGSSCTCGHVESSGDDQQQSSKCTCNYTDIPKLFDFGLAKELKSKFRKAHPSHSHDDPPTFKLTSATGSRRYMSPEVALREPYNHKADVYSFGMVVYQISALVVPFHGLAMKNHEQVVAREGLRPDVTIPSKESSVRRTRDFRRHYSKEKDRGKKILMLSKRARCVWPEGLNALITECWDDDMRKRPEMREVVERLDACIEELNKRQRHRELGG</sequence>
<dbReference type="SUPFAM" id="SSF56112">
    <property type="entry name" value="Protein kinase-like (PK-like)"/>
    <property type="match status" value="1"/>
</dbReference>
<evidence type="ECO:0000259" key="2">
    <source>
        <dbReference type="PROSITE" id="PS50011"/>
    </source>
</evidence>
<keyword evidence="3" id="KW-0808">Transferase</keyword>
<feature type="compositionally biased region" description="Basic residues" evidence="1">
    <location>
        <begin position="80"/>
        <end position="91"/>
    </location>
</feature>
<reference evidence="3" key="1">
    <citation type="submission" date="2023-06" db="EMBL/GenBank/DDBJ databases">
        <title>Survivors Of The Sea: Transcriptome response of Skeletonema marinoi to long-term dormancy.</title>
        <authorList>
            <person name="Pinder M.I.M."/>
            <person name="Kourtchenko O."/>
            <person name="Robertson E.K."/>
            <person name="Larsson T."/>
            <person name="Maumus F."/>
            <person name="Osuna-Cruz C.M."/>
            <person name="Vancaester E."/>
            <person name="Stenow R."/>
            <person name="Vandepoele K."/>
            <person name="Ploug H."/>
            <person name="Bruchert V."/>
            <person name="Godhe A."/>
            <person name="Topel M."/>
        </authorList>
    </citation>
    <scope>NUCLEOTIDE SEQUENCE</scope>
    <source>
        <strain evidence="3">R05AC</strain>
    </source>
</reference>
<proteinExistence type="predicted"/>
<feature type="region of interest" description="Disordered" evidence="1">
    <location>
        <begin position="70"/>
        <end position="108"/>
    </location>
</feature>
<dbReference type="AlphaFoldDB" id="A0AAD9D524"/>
<dbReference type="Pfam" id="PF00069">
    <property type="entry name" value="Pkinase"/>
    <property type="match status" value="1"/>
</dbReference>
<dbReference type="EMBL" id="JATAAI010000041">
    <property type="protein sequence ID" value="KAK1734097.1"/>
    <property type="molecule type" value="Genomic_DNA"/>
</dbReference>
<dbReference type="Proteomes" id="UP001224775">
    <property type="component" value="Unassembled WGS sequence"/>
</dbReference>
<evidence type="ECO:0000313" key="3">
    <source>
        <dbReference type="EMBL" id="KAK1734097.1"/>
    </source>
</evidence>
<accession>A0AAD9D524</accession>
<dbReference type="GO" id="GO:0004672">
    <property type="term" value="F:protein kinase activity"/>
    <property type="evidence" value="ECO:0007669"/>
    <property type="project" value="InterPro"/>
</dbReference>
<keyword evidence="3" id="KW-0418">Kinase</keyword>
<comment type="caution">
    <text evidence="3">The sequence shown here is derived from an EMBL/GenBank/DDBJ whole genome shotgun (WGS) entry which is preliminary data.</text>
</comment>
<dbReference type="SMART" id="SM00220">
    <property type="entry name" value="S_TKc"/>
    <property type="match status" value="1"/>
</dbReference>
<dbReference type="InterPro" id="IPR011009">
    <property type="entry name" value="Kinase-like_dom_sf"/>
</dbReference>
<dbReference type="GO" id="GO:0005524">
    <property type="term" value="F:ATP binding"/>
    <property type="evidence" value="ECO:0007669"/>
    <property type="project" value="InterPro"/>
</dbReference>
<dbReference type="Gene3D" id="1.10.510.10">
    <property type="entry name" value="Transferase(Phosphotransferase) domain 1"/>
    <property type="match status" value="1"/>
</dbReference>
<dbReference type="EC" id="2.7.11.-" evidence="3"/>
<dbReference type="PANTHER" id="PTHR23257">
    <property type="entry name" value="SERINE-THREONINE PROTEIN KINASE"/>
    <property type="match status" value="1"/>
</dbReference>
<dbReference type="GO" id="GO:0005737">
    <property type="term" value="C:cytoplasm"/>
    <property type="evidence" value="ECO:0007669"/>
    <property type="project" value="TreeGrafter"/>
</dbReference>
<name>A0AAD9D524_9STRA</name>
<dbReference type="InterPro" id="IPR050167">
    <property type="entry name" value="Ser_Thr_protein_kinase"/>
</dbReference>
<protein>
    <submittedName>
        <fullName evidence="3">MAP3K-like serine/threonine kinase</fullName>
        <ecNumber evidence="3">2.7.11.-</ecNumber>
    </submittedName>
</protein>
<dbReference type="PROSITE" id="PS50011">
    <property type="entry name" value="PROTEIN_KINASE_DOM"/>
    <property type="match status" value="1"/>
</dbReference>
<evidence type="ECO:0000313" key="4">
    <source>
        <dbReference type="Proteomes" id="UP001224775"/>
    </source>
</evidence>
<gene>
    <name evidence="3" type="ORF">QTG54_015100</name>
</gene>
<organism evidence="3 4">
    <name type="scientific">Skeletonema marinoi</name>
    <dbReference type="NCBI Taxonomy" id="267567"/>
    <lineage>
        <taxon>Eukaryota</taxon>
        <taxon>Sar</taxon>
        <taxon>Stramenopiles</taxon>
        <taxon>Ochrophyta</taxon>
        <taxon>Bacillariophyta</taxon>
        <taxon>Coscinodiscophyceae</taxon>
        <taxon>Thalassiosirophycidae</taxon>
        <taxon>Thalassiosirales</taxon>
        <taxon>Skeletonemataceae</taxon>
        <taxon>Skeletonema</taxon>
        <taxon>Skeletonema marinoi-dohrnii complex</taxon>
    </lineage>
</organism>
<dbReference type="InterPro" id="IPR000719">
    <property type="entry name" value="Prot_kinase_dom"/>
</dbReference>
<feature type="domain" description="Protein kinase" evidence="2">
    <location>
        <begin position="1"/>
        <end position="405"/>
    </location>
</feature>
<keyword evidence="4" id="KW-1185">Reference proteome</keyword>